<dbReference type="AlphaFoldDB" id="A0AAN8VNA4"/>
<feature type="region of interest" description="Disordered" evidence="5">
    <location>
        <begin position="1"/>
        <end position="66"/>
    </location>
</feature>
<evidence type="ECO:0000256" key="5">
    <source>
        <dbReference type="SAM" id="MobiDB-lite"/>
    </source>
</evidence>
<comment type="function">
    <text evidence="4">Transcription factor that specifically binds AT-rich DNA sequences related to the nuclear matrix attachment regions (MARs).</text>
</comment>
<organism evidence="7 8">
    <name type="scientific">Dillenia turbinata</name>
    <dbReference type="NCBI Taxonomy" id="194707"/>
    <lineage>
        <taxon>Eukaryota</taxon>
        <taxon>Viridiplantae</taxon>
        <taxon>Streptophyta</taxon>
        <taxon>Embryophyta</taxon>
        <taxon>Tracheophyta</taxon>
        <taxon>Spermatophyta</taxon>
        <taxon>Magnoliopsida</taxon>
        <taxon>eudicotyledons</taxon>
        <taxon>Gunneridae</taxon>
        <taxon>Pentapetalae</taxon>
        <taxon>Dilleniales</taxon>
        <taxon>Dilleniaceae</taxon>
        <taxon>Dillenia</taxon>
    </lineage>
</organism>
<evidence type="ECO:0000256" key="3">
    <source>
        <dbReference type="ARBA" id="ARBA00023163"/>
    </source>
</evidence>
<dbReference type="Proteomes" id="UP001370490">
    <property type="component" value="Unassembled WGS sequence"/>
</dbReference>
<dbReference type="PANTHER" id="PTHR31100">
    <property type="entry name" value="AT-HOOK MOTIF NUCLEAR-LOCALIZED PROTEIN 15"/>
    <property type="match status" value="1"/>
</dbReference>
<dbReference type="EMBL" id="JBAMMX010000007">
    <property type="protein sequence ID" value="KAK6936939.1"/>
    <property type="molecule type" value="Genomic_DNA"/>
</dbReference>
<evidence type="ECO:0000256" key="1">
    <source>
        <dbReference type="ARBA" id="ARBA00023015"/>
    </source>
</evidence>
<dbReference type="InterPro" id="IPR005175">
    <property type="entry name" value="PPC_dom"/>
</dbReference>
<keyword evidence="1 4" id="KW-0805">Transcription regulation</keyword>
<feature type="domain" description="PPC" evidence="6">
    <location>
        <begin position="66"/>
        <end position="223"/>
    </location>
</feature>
<keyword evidence="2 4" id="KW-0238">DNA-binding</keyword>
<name>A0AAN8VNA4_9MAGN</name>
<keyword evidence="3 4" id="KW-0804">Transcription</keyword>
<proteinExistence type="predicted"/>
<evidence type="ECO:0000259" key="6">
    <source>
        <dbReference type="PROSITE" id="PS51742"/>
    </source>
</evidence>
<dbReference type="GO" id="GO:0003680">
    <property type="term" value="F:minor groove of adenine-thymine-rich DNA binding"/>
    <property type="evidence" value="ECO:0007669"/>
    <property type="project" value="UniProtKB-UniRule"/>
</dbReference>
<dbReference type="Pfam" id="PF03479">
    <property type="entry name" value="PCC"/>
    <property type="match status" value="1"/>
</dbReference>
<dbReference type="CDD" id="cd11378">
    <property type="entry name" value="DUF296"/>
    <property type="match status" value="1"/>
</dbReference>
<protein>
    <recommendedName>
        <fullName evidence="4">AT-hook motif nuclear-localized protein</fullName>
    </recommendedName>
</protein>
<dbReference type="GO" id="GO:0005634">
    <property type="term" value="C:nucleus"/>
    <property type="evidence" value="ECO:0007669"/>
    <property type="project" value="UniProtKB-SubCell"/>
</dbReference>
<accession>A0AAN8VNA4</accession>
<dbReference type="GO" id="GO:0003700">
    <property type="term" value="F:DNA-binding transcription factor activity"/>
    <property type="evidence" value="ECO:0007669"/>
    <property type="project" value="TreeGrafter"/>
</dbReference>
<dbReference type="PANTHER" id="PTHR31100:SF63">
    <property type="entry name" value="AT-HOOK MOTIF NUCLEAR-LOCALIZED PROTEIN"/>
    <property type="match status" value="1"/>
</dbReference>
<evidence type="ECO:0000313" key="7">
    <source>
        <dbReference type="EMBL" id="KAK6936939.1"/>
    </source>
</evidence>
<keyword evidence="4" id="KW-0539">Nucleus</keyword>
<comment type="caution">
    <text evidence="7">The sequence shown here is derived from an EMBL/GenBank/DDBJ whole genome shotgun (WGS) entry which is preliminary data.</text>
</comment>
<dbReference type="PIRSF" id="PIRSF016021">
    <property type="entry name" value="ESCAROLA"/>
    <property type="match status" value="1"/>
</dbReference>
<comment type="subcellular location">
    <subcellularLocation>
        <location evidence="4">Nucleus</location>
    </subcellularLocation>
</comment>
<keyword evidence="8" id="KW-1185">Reference proteome</keyword>
<feature type="compositionally biased region" description="Low complexity" evidence="5">
    <location>
        <begin position="23"/>
        <end position="38"/>
    </location>
</feature>
<dbReference type="SUPFAM" id="SSF117856">
    <property type="entry name" value="AF0104/ALDC/Ptd012-like"/>
    <property type="match status" value="1"/>
</dbReference>
<evidence type="ECO:0000256" key="2">
    <source>
        <dbReference type="ARBA" id="ARBA00023125"/>
    </source>
</evidence>
<dbReference type="Gene3D" id="3.30.1330.80">
    <property type="entry name" value="Hypothetical protein, similar to alpha- acetolactate decarboxylase, domain 2"/>
    <property type="match status" value="1"/>
</dbReference>
<evidence type="ECO:0000256" key="4">
    <source>
        <dbReference type="PIRNR" id="PIRNR016021"/>
    </source>
</evidence>
<sequence length="264" mass="27014">MAEYSCAAHTSDEEDEAVESPKSKTSPPQQPAAPTSSAELIRKPRGRPPGSKNKPKPPIVITREGDTSMKPAVLEVSPGSDIIDSVVKFARRQQVGLSIISGAGTVSSVTLRHPINHAPSFSLHGPFSIVSLSGTYISPPPSTCSPNSSSSYATASAATTSSSGPCYFGISLAGQQGQVFGGIVAGEVIAASQVVVMAATFSNPSFHKLPSEVEDNSGAGTAAGGGGGGCDGGVYCISSPMPLNCQLPPEILPWVPTPRPPPRY</sequence>
<dbReference type="InterPro" id="IPR014476">
    <property type="entry name" value="AHL15-29"/>
</dbReference>
<reference evidence="7 8" key="1">
    <citation type="submission" date="2023-12" db="EMBL/GenBank/DDBJ databases">
        <title>A high-quality genome assembly for Dillenia turbinata (Dilleniales).</title>
        <authorList>
            <person name="Chanderbali A."/>
        </authorList>
    </citation>
    <scope>NUCLEOTIDE SEQUENCE [LARGE SCALE GENOMIC DNA]</scope>
    <source>
        <strain evidence="7">LSX21</strain>
        <tissue evidence="7">Leaf</tissue>
    </source>
</reference>
<evidence type="ECO:0000313" key="8">
    <source>
        <dbReference type="Proteomes" id="UP001370490"/>
    </source>
</evidence>
<dbReference type="PROSITE" id="PS51742">
    <property type="entry name" value="PPC"/>
    <property type="match status" value="1"/>
</dbReference>
<gene>
    <name evidence="7" type="ORF">RJ641_033969</name>
</gene>